<evidence type="ECO:0000256" key="8">
    <source>
        <dbReference type="ARBA" id="ARBA00022989"/>
    </source>
</evidence>
<gene>
    <name evidence="14" type="ORF">RsTaC01_0836</name>
</gene>
<dbReference type="KEGG" id="ptrh:RsTaC01_0836"/>
<dbReference type="GO" id="GO:0008360">
    <property type="term" value="P:regulation of cell shape"/>
    <property type="evidence" value="ECO:0007669"/>
    <property type="project" value="UniProtKB-KW"/>
</dbReference>
<name>A0AA48IA58_9FIRM</name>
<evidence type="ECO:0000259" key="13">
    <source>
        <dbReference type="Pfam" id="PF03717"/>
    </source>
</evidence>
<keyword evidence="4" id="KW-1003">Cell membrane</keyword>
<dbReference type="InterPro" id="IPR012338">
    <property type="entry name" value="Beta-lactam/transpept-like"/>
</dbReference>
<dbReference type="GO" id="GO:0008658">
    <property type="term" value="F:penicillin binding"/>
    <property type="evidence" value="ECO:0007669"/>
    <property type="project" value="InterPro"/>
</dbReference>
<proteinExistence type="inferred from homology"/>
<evidence type="ECO:0000256" key="7">
    <source>
        <dbReference type="ARBA" id="ARBA00022984"/>
    </source>
</evidence>
<reference evidence="14" key="1">
    <citation type="journal article" date="2023" name="ISME J.">
        <title>Emergence of putative energy parasites within Clostridia revealed by genome analysis of a novel endosymbiotic clade.</title>
        <authorList>
            <person name="Takahashi K."/>
            <person name="Kuwahara H."/>
            <person name="Horikawa Y."/>
            <person name="Izawa K."/>
            <person name="Kato D."/>
            <person name="Inagaki T."/>
            <person name="Yuki M."/>
            <person name="Ohkuma M."/>
            <person name="Hongoh Y."/>
        </authorList>
    </citation>
    <scope>NUCLEOTIDE SEQUENCE</scope>
    <source>
        <strain evidence="14">RsTa-C01</strain>
    </source>
</reference>
<evidence type="ECO:0000256" key="1">
    <source>
        <dbReference type="ARBA" id="ARBA00004167"/>
    </source>
</evidence>
<keyword evidence="8 11" id="KW-1133">Transmembrane helix</keyword>
<dbReference type="Pfam" id="PF00905">
    <property type="entry name" value="Transpeptidase"/>
    <property type="match status" value="1"/>
</dbReference>
<evidence type="ECO:0000256" key="4">
    <source>
        <dbReference type="ARBA" id="ARBA00022475"/>
    </source>
</evidence>
<comment type="subcellular location">
    <subcellularLocation>
        <location evidence="2">Cell membrane</location>
    </subcellularLocation>
    <subcellularLocation>
        <location evidence="1">Membrane</location>
        <topology evidence="1">Single-pass membrane protein</topology>
    </subcellularLocation>
</comment>
<evidence type="ECO:0000256" key="2">
    <source>
        <dbReference type="ARBA" id="ARBA00004236"/>
    </source>
</evidence>
<feature type="transmembrane region" description="Helical" evidence="11">
    <location>
        <begin position="9"/>
        <end position="31"/>
    </location>
</feature>
<dbReference type="SUPFAM" id="SSF56601">
    <property type="entry name" value="beta-lactamase/transpeptidase-like"/>
    <property type="match status" value="1"/>
</dbReference>
<dbReference type="EMBL" id="AP027925">
    <property type="protein sequence ID" value="BED92918.1"/>
    <property type="molecule type" value="Genomic_DNA"/>
</dbReference>
<keyword evidence="6" id="KW-0133">Cell shape</keyword>
<accession>A0AA48IA58</accession>
<dbReference type="GO" id="GO:0009252">
    <property type="term" value="P:peptidoglycan biosynthetic process"/>
    <property type="evidence" value="ECO:0007669"/>
    <property type="project" value="UniProtKB-KW"/>
</dbReference>
<keyword evidence="5 11" id="KW-0812">Transmembrane</keyword>
<evidence type="ECO:0000256" key="11">
    <source>
        <dbReference type="SAM" id="Phobius"/>
    </source>
</evidence>
<dbReference type="Gene3D" id="3.40.710.10">
    <property type="entry name" value="DD-peptidase/beta-lactamase superfamily"/>
    <property type="match status" value="1"/>
</dbReference>
<dbReference type="InterPro" id="IPR005311">
    <property type="entry name" value="PBP_dimer"/>
</dbReference>
<feature type="domain" description="Penicillin-binding protein transpeptidase" evidence="12">
    <location>
        <begin position="345"/>
        <end position="662"/>
    </location>
</feature>
<keyword evidence="7" id="KW-0573">Peptidoglycan synthesis</keyword>
<organism evidence="14">
    <name type="scientific">Candidatus Paraimprobicoccus trichonymphae</name>
    <dbReference type="NCBI Taxonomy" id="3033793"/>
    <lineage>
        <taxon>Bacteria</taxon>
        <taxon>Bacillati</taxon>
        <taxon>Bacillota</taxon>
        <taxon>Clostridia</taxon>
        <taxon>Candidatus Paraimprobicoccus</taxon>
    </lineage>
</organism>
<dbReference type="GO" id="GO:0071555">
    <property type="term" value="P:cell wall organization"/>
    <property type="evidence" value="ECO:0007669"/>
    <property type="project" value="UniProtKB-KW"/>
</dbReference>
<dbReference type="Proteomes" id="UP001335720">
    <property type="component" value="Chromosome"/>
</dbReference>
<evidence type="ECO:0000259" key="12">
    <source>
        <dbReference type="Pfam" id="PF00905"/>
    </source>
</evidence>
<dbReference type="GO" id="GO:0071972">
    <property type="term" value="F:peptidoglycan L,D-transpeptidase activity"/>
    <property type="evidence" value="ECO:0007669"/>
    <property type="project" value="TreeGrafter"/>
</dbReference>
<sequence>MSINKKRGIFLICFIGLVFFIFIVTLINWQIMNSDYYKKRSIENNSYLIKTDAVRGEILDRNGVGLAVNLNSYRLVLDRLNIKRELENDYIIYIVKLLENLNCEWINILPIELENQKFKFSENSESQISILRKNLKFDKDKDAQDCVQELKKRYKLKDSYNIEDSLKILSVRYNMEKSVASMSRIYPYLFSNNLDKNTVLVLSEKFTDLKNEINLGECLRIETYLKRKYLNSEVVPHLLGYIARMSNEEYEKNKIKNYSMDSLIGKSGIENAFEDSLRGKDGQKLVEISRKSGVARNIFEKEKSIPGNTIYLTIDSELQKVVNNSLKENITKARETLGIKDCRSGAAVVLDIKDFSVLAAGTFPTYDLSRFVEDPSYYPELLADKKNVPLLNRAFNGAFAPGSIYKPLIAIAALENNLITSDETIYCKGYYDFYRNYKLRCMGTHGRSNLKRALSKSCNVYFSELGRRLGPDLIKKFANKFGMGIKTGIEISESIGIIAGPEHSQKVGVHWYESGSSQAAIGQSDNMITPLQLAVYTATIANNGVRKKTHLLKKSMDYAKNNVLQEINEFNSEISENLELFPENLSLVQECMREVVLSGTARDFVKYPIEIAAKTGTAQNSGSDHTTFICYAPLKNPEIAIAVVIANGKNGKISKNVAKDIMNKYFNLPEKTK</sequence>
<evidence type="ECO:0000256" key="6">
    <source>
        <dbReference type="ARBA" id="ARBA00022960"/>
    </source>
</evidence>
<evidence type="ECO:0000256" key="5">
    <source>
        <dbReference type="ARBA" id="ARBA00022692"/>
    </source>
</evidence>
<keyword evidence="10" id="KW-0961">Cell wall biogenesis/degradation</keyword>
<evidence type="ECO:0000313" key="14">
    <source>
        <dbReference type="EMBL" id="BED92918.1"/>
    </source>
</evidence>
<dbReference type="Pfam" id="PF03717">
    <property type="entry name" value="PBP_dimer"/>
    <property type="match status" value="1"/>
</dbReference>
<comment type="similarity">
    <text evidence="3">Belongs to the transpeptidase family.</text>
</comment>
<dbReference type="PANTHER" id="PTHR30627:SF2">
    <property type="entry name" value="PEPTIDOGLYCAN D,D-TRANSPEPTIDASE MRDA"/>
    <property type="match status" value="1"/>
</dbReference>
<evidence type="ECO:0000256" key="9">
    <source>
        <dbReference type="ARBA" id="ARBA00023136"/>
    </source>
</evidence>
<evidence type="ECO:0000256" key="3">
    <source>
        <dbReference type="ARBA" id="ARBA00007171"/>
    </source>
</evidence>
<dbReference type="GO" id="GO:0005886">
    <property type="term" value="C:plasma membrane"/>
    <property type="evidence" value="ECO:0007669"/>
    <property type="project" value="UniProtKB-SubCell"/>
</dbReference>
<keyword evidence="9 11" id="KW-0472">Membrane</keyword>
<dbReference type="InterPro" id="IPR036138">
    <property type="entry name" value="PBP_dimer_sf"/>
</dbReference>
<dbReference type="InterPro" id="IPR001460">
    <property type="entry name" value="PCN-bd_Tpept"/>
</dbReference>
<dbReference type="InterPro" id="IPR050515">
    <property type="entry name" value="Beta-lactam/transpept"/>
</dbReference>
<dbReference type="PANTHER" id="PTHR30627">
    <property type="entry name" value="PEPTIDOGLYCAN D,D-TRANSPEPTIDASE"/>
    <property type="match status" value="1"/>
</dbReference>
<protein>
    <submittedName>
        <fullName evidence="14">Penicillin-binding protein</fullName>
    </submittedName>
</protein>
<dbReference type="AlphaFoldDB" id="A0AA48IA58"/>
<dbReference type="Gene3D" id="3.90.1310.10">
    <property type="entry name" value="Penicillin-binding protein 2a (Domain 2)"/>
    <property type="match status" value="1"/>
</dbReference>
<evidence type="ECO:0000256" key="10">
    <source>
        <dbReference type="ARBA" id="ARBA00023316"/>
    </source>
</evidence>
<dbReference type="Gene3D" id="1.10.10.1230">
    <property type="entry name" value="Penicillin-binding protein, N-terminal non-catalytic domain, head sub-domain"/>
    <property type="match status" value="1"/>
</dbReference>
<feature type="domain" description="Penicillin-binding protein dimerisation" evidence="13">
    <location>
        <begin position="51"/>
        <end position="291"/>
    </location>
</feature>
<dbReference type="SUPFAM" id="SSF56519">
    <property type="entry name" value="Penicillin binding protein dimerisation domain"/>
    <property type="match status" value="1"/>
</dbReference>